<protein>
    <recommendedName>
        <fullName evidence="1">YcaO domain-containing protein</fullName>
    </recommendedName>
</protein>
<proteinExistence type="predicted"/>
<dbReference type="NCBIfam" id="TIGR00702">
    <property type="entry name" value="YcaO-type kinase domain"/>
    <property type="match status" value="1"/>
</dbReference>
<evidence type="ECO:0000259" key="1">
    <source>
        <dbReference type="PROSITE" id="PS51664"/>
    </source>
</evidence>
<dbReference type="PANTHER" id="PTHR37809:SF1">
    <property type="entry name" value="RIBOSOMAL PROTEIN S12 METHYLTHIOTRANSFERASE ACCESSORY FACTOR YCAO"/>
    <property type="match status" value="1"/>
</dbReference>
<dbReference type="Gene3D" id="3.30.1330.230">
    <property type="match status" value="1"/>
</dbReference>
<dbReference type="Gene3D" id="3.90.930.60">
    <property type="match status" value="1"/>
</dbReference>
<dbReference type="NCBIfam" id="TIGR03882">
    <property type="entry name" value="cyclo_dehyd_2"/>
    <property type="match status" value="1"/>
</dbReference>
<comment type="caution">
    <text evidence="2">The sequence shown here is derived from an EMBL/GenBank/DDBJ whole genome shotgun (WGS) entry which is preliminary data.</text>
</comment>
<feature type="domain" description="YcaO" evidence="1">
    <location>
        <begin position="388"/>
        <end position="758"/>
    </location>
</feature>
<evidence type="ECO:0000313" key="2">
    <source>
        <dbReference type="EMBL" id="MQY11651.1"/>
    </source>
</evidence>
<dbReference type="AlphaFoldDB" id="A0A7K0CDX0"/>
<dbReference type="Proteomes" id="UP000466345">
    <property type="component" value="Unassembled WGS sequence"/>
</dbReference>
<dbReference type="Gene3D" id="3.30.40.250">
    <property type="match status" value="1"/>
</dbReference>
<dbReference type="PROSITE" id="PS51664">
    <property type="entry name" value="YCAO"/>
    <property type="match status" value="1"/>
</dbReference>
<dbReference type="EMBL" id="WEGJ01000004">
    <property type="protein sequence ID" value="MQY11651.1"/>
    <property type="molecule type" value="Genomic_DNA"/>
</dbReference>
<keyword evidence="3" id="KW-1185">Reference proteome</keyword>
<dbReference type="InterPro" id="IPR022291">
    <property type="entry name" value="Bacteriocin_synth_cyclodeHase"/>
</dbReference>
<dbReference type="InterPro" id="IPR003776">
    <property type="entry name" value="YcaO-like_dom"/>
</dbReference>
<accession>A0A7K0CDX0</accession>
<dbReference type="PANTHER" id="PTHR37809">
    <property type="entry name" value="RIBOSOMAL PROTEIN S12 METHYLTHIOTRANSFERASE ACCESSORY FACTOR YCAO"/>
    <property type="match status" value="1"/>
</dbReference>
<gene>
    <name evidence="2" type="ORF">SRB5_17700</name>
</gene>
<dbReference type="RefSeq" id="WP_323377333.1">
    <property type="nucleotide sequence ID" value="NZ_WEGJ01000004.1"/>
</dbReference>
<organism evidence="2 3">
    <name type="scientific">Streptomyces smaragdinus</name>
    <dbReference type="NCBI Taxonomy" id="2585196"/>
    <lineage>
        <taxon>Bacteria</taxon>
        <taxon>Bacillati</taxon>
        <taxon>Actinomycetota</taxon>
        <taxon>Actinomycetes</taxon>
        <taxon>Kitasatosporales</taxon>
        <taxon>Streptomycetaceae</taxon>
        <taxon>Streptomyces</taxon>
    </lineage>
</organism>
<dbReference type="Pfam" id="PF02624">
    <property type="entry name" value="YcaO"/>
    <property type="match status" value="1"/>
</dbReference>
<dbReference type="Gene3D" id="3.40.50.720">
    <property type="entry name" value="NAD(P)-binding Rossmann-like Domain"/>
    <property type="match status" value="1"/>
</dbReference>
<name>A0A7K0CDX0_9ACTN</name>
<dbReference type="NCBIfam" id="TIGR03604">
    <property type="entry name" value="TOMM_cyclo_SagD"/>
    <property type="match status" value="1"/>
</dbReference>
<dbReference type="InterPro" id="IPR027624">
    <property type="entry name" value="TOMM_cyclo_SagD"/>
</dbReference>
<sequence length="758" mass="82503">MTVTHPRLGLGRHLTQAVVPGDAAYFVSERGVTGIDGRAVEALLPLLDGTRSLSALVRETQGVLSPAEVGLVIARLTEAGLLREFSGPPESPQSAGEPARAFWEAAELEAEPAQRAVAAARVRLTALDGCPQAGVLAAFAAAGLEVTADRDADLHVVVCTHYLDPALGDVDKQRRSDGVPWLIAKPTGVLPWVGPVFRPGGDGPCWHCLAHRVRLHRLTEQYIGRALDLASPVGPPPTATRASRSLALQMIASESAKWLAGYRSDSQDAIWTLDLLGLESDQHPVRRRPQCAHCGDPRLVTGLVERPVRLTARPKSSLTGGGHRSLTPGQMMERYGHLVGKVTGVVTDIQPMPGCSPPLYSYRSGPNLALSRRGLSGMVSGLRQQSMGKGVTELEARVGALCEALERYSGARHGDEPRVRGSLRRLGDEAIHPNAVQLYDERQYRHRLEWNAAHPPFQYISEPFDPDAVTDWTPVWSLTGGRRRLLPTSLLYYGAAAASGSGFARADSNGCAAGSSLEDAVLQGFYELVERDAVALWWYNRTRQPAVDLSAFDSGFLTAMRRRYAELERELWVLDITSDLGVPAMAAVSRSTAGAAERLMFGLGCHSDPHVALRRALTEMNQLLPMALDAPATQAAVATDPQLHDWLNHRTLADQPYLAPDPAATPRDAASYGYTPRDDLRDDVLAAVELTRRHGLEFLVLDQTRPDIGLPVVRVLVPGLRHFWARFAPGRLYDVPVRLGRRPAPARYEDLNPIPFFL</sequence>
<evidence type="ECO:0000313" key="3">
    <source>
        <dbReference type="Proteomes" id="UP000466345"/>
    </source>
</evidence>
<reference evidence="2 3" key="1">
    <citation type="submission" date="2019-10" db="EMBL/GenBank/DDBJ databases">
        <title>Streptomyces smaragdinus sp. nov. and Streptomyces fabii sp. nov., isolated from the gut of fungus growing-termite Macrotermes natalensis.</title>
        <authorList>
            <person name="Schwitalla J."/>
            <person name="Benndorf R."/>
            <person name="Martin K."/>
            <person name="De Beer W."/>
            <person name="Kaster A.-K."/>
            <person name="Vollmers J."/>
            <person name="Poulsen M."/>
            <person name="Beemelmanns C."/>
        </authorList>
    </citation>
    <scope>NUCLEOTIDE SEQUENCE [LARGE SCALE GENOMIC DNA]</scope>
    <source>
        <strain evidence="2 3">RB5</strain>
    </source>
</reference>
<dbReference type="Gene3D" id="3.30.160.660">
    <property type="match status" value="1"/>
</dbReference>